<evidence type="ECO:0000259" key="1">
    <source>
        <dbReference type="Pfam" id="PF12680"/>
    </source>
</evidence>
<proteinExistence type="predicted"/>
<evidence type="ECO:0000313" key="2">
    <source>
        <dbReference type="EMBL" id="MCT7946537.1"/>
    </source>
</evidence>
<organism evidence="2 3">
    <name type="scientific">Shewanella septentrionalis</name>
    <dbReference type="NCBI Taxonomy" id="2952223"/>
    <lineage>
        <taxon>Bacteria</taxon>
        <taxon>Pseudomonadati</taxon>
        <taxon>Pseudomonadota</taxon>
        <taxon>Gammaproteobacteria</taxon>
        <taxon>Alteromonadales</taxon>
        <taxon>Shewanellaceae</taxon>
        <taxon>Shewanella</taxon>
    </lineage>
</organism>
<dbReference type="InterPro" id="IPR032710">
    <property type="entry name" value="NTF2-like_dom_sf"/>
</dbReference>
<dbReference type="InterPro" id="IPR037401">
    <property type="entry name" value="SnoaL-like"/>
</dbReference>
<accession>A0A9X2WVY0</accession>
<reference evidence="2" key="1">
    <citation type="journal article" date="2023" name="Int. J. Syst. Evol. Microbiol.">
        <title>&lt;i&gt;Shewanella septentrionalis&lt;/i&gt; sp. nov. and &lt;i&gt;Shewanella holmiensis&lt;/i&gt; sp. nov., isolated from Baltic Sea water and sediments.</title>
        <authorList>
            <person name="Martin-Rodriguez A.J."/>
            <person name="Thorell K."/>
            <person name="Joffre E."/>
            <person name="Jensie-Markopoulos S."/>
            <person name="Moore E.R.B."/>
            <person name="Sjoling A."/>
        </authorList>
    </citation>
    <scope>NUCLEOTIDE SEQUENCE</scope>
    <source>
        <strain evidence="2">SP1W3</strain>
    </source>
</reference>
<keyword evidence="3" id="KW-1185">Reference proteome</keyword>
<dbReference type="RefSeq" id="WP_261273102.1">
    <property type="nucleotide sequence ID" value="NZ_JAMTCC010000024.1"/>
</dbReference>
<sequence>MKIQLAESLDNYFNISNGIETARVNDCFTQSATVHDEGGTYQGLAAIESWLQETRKKYQFNSKPISIAKNGHQEIVVAEVSGNFTGSPIQLKYVFVLNDGKIQSLEIS</sequence>
<dbReference type="Proteomes" id="UP001155604">
    <property type="component" value="Unassembled WGS sequence"/>
</dbReference>
<dbReference type="EMBL" id="JAMTCC010000024">
    <property type="protein sequence ID" value="MCT7946537.1"/>
    <property type="molecule type" value="Genomic_DNA"/>
</dbReference>
<evidence type="ECO:0000313" key="3">
    <source>
        <dbReference type="Proteomes" id="UP001155604"/>
    </source>
</evidence>
<feature type="domain" description="SnoaL-like" evidence="1">
    <location>
        <begin position="12"/>
        <end position="102"/>
    </location>
</feature>
<protein>
    <submittedName>
        <fullName evidence="2">Nuclear transport factor 2 family protein</fullName>
    </submittedName>
</protein>
<dbReference type="SUPFAM" id="SSF54427">
    <property type="entry name" value="NTF2-like"/>
    <property type="match status" value="1"/>
</dbReference>
<comment type="caution">
    <text evidence="2">The sequence shown here is derived from an EMBL/GenBank/DDBJ whole genome shotgun (WGS) entry which is preliminary data.</text>
</comment>
<dbReference type="Pfam" id="PF12680">
    <property type="entry name" value="SnoaL_2"/>
    <property type="match status" value="1"/>
</dbReference>
<dbReference type="AlphaFoldDB" id="A0A9X2WVY0"/>
<dbReference type="Gene3D" id="3.10.450.50">
    <property type="match status" value="1"/>
</dbReference>
<name>A0A9X2WVY0_9GAMM</name>
<gene>
    <name evidence="2" type="ORF">NE536_14325</name>
</gene>